<organism evidence="2 3">
    <name type="scientific">Cyphellophora attinorum</name>
    <dbReference type="NCBI Taxonomy" id="1664694"/>
    <lineage>
        <taxon>Eukaryota</taxon>
        <taxon>Fungi</taxon>
        <taxon>Dikarya</taxon>
        <taxon>Ascomycota</taxon>
        <taxon>Pezizomycotina</taxon>
        <taxon>Eurotiomycetes</taxon>
        <taxon>Chaetothyriomycetidae</taxon>
        <taxon>Chaetothyriales</taxon>
        <taxon>Cyphellophoraceae</taxon>
        <taxon>Cyphellophora</taxon>
    </lineage>
</organism>
<dbReference type="AlphaFoldDB" id="A0A0N1P0F5"/>
<evidence type="ECO:0000259" key="1">
    <source>
        <dbReference type="Pfam" id="PF13840"/>
    </source>
</evidence>
<dbReference type="GO" id="GO:0006520">
    <property type="term" value="P:amino acid metabolic process"/>
    <property type="evidence" value="ECO:0007669"/>
    <property type="project" value="UniProtKB-ARBA"/>
</dbReference>
<dbReference type="GO" id="GO:0046394">
    <property type="term" value="P:carboxylic acid biosynthetic process"/>
    <property type="evidence" value="ECO:0007669"/>
    <property type="project" value="UniProtKB-ARBA"/>
</dbReference>
<proteinExistence type="predicted"/>
<dbReference type="Proteomes" id="UP000038010">
    <property type="component" value="Unassembled WGS sequence"/>
</dbReference>
<protein>
    <recommendedName>
        <fullName evidence="1">CASTOR ACT domain-containing protein</fullName>
    </recommendedName>
</protein>
<dbReference type="OrthoDB" id="58529at2759"/>
<dbReference type="PANTHER" id="PTHR31131:SF6">
    <property type="entry name" value="CASTOR ACT DOMAIN-CONTAINING PROTEIN"/>
    <property type="match status" value="1"/>
</dbReference>
<dbReference type="VEuPathDB" id="FungiDB:AB675_5689"/>
<dbReference type="RefSeq" id="XP_018002128.1">
    <property type="nucleotide sequence ID" value="XM_018145922.1"/>
</dbReference>
<gene>
    <name evidence="2" type="ORF">AB675_5689</name>
</gene>
<evidence type="ECO:0000313" key="2">
    <source>
        <dbReference type="EMBL" id="KPI42165.1"/>
    </source>
</evidence>
<sequence>MTDSLNLMMAQISFLEPHLVLIHIPTGLYTLFLQPIQQLLFADDNDPDQELNSSWTNRHDFLNVSITPEGVSVICTRYLADKYFSPIQERWKDVIDGFEIVDETFTVIQVDGQGLDAGQRVLELTSPLAMAGISIFFITTYFSDFILVPTYARRTVTTALEQRGFVFSRSADAFVSQLSPASPLLGHHHNRNNSQNSADWILAPTTSHGLNMPSTPPAKDLPELQRRTFDKLRRNKISPVVDDEMRLLTCAGHDDDPSTSDRLKSDLLQVLISTSASSIARTPAKSTNGALNGHHDAVKPPSSAASFLSITMTANDPISIFLEARLLDRLGGALLGNKSLDSEDVLVPISFDLQALPMEATGIVCGVAGCLAAGETGRERELGSDAGPDSNLDITFLSTAKAGIVLVKECDLDRAMQALRFGFEQVSSVVDEVAA</sequence>
<feature type="domain" description="CASTOR ACT" evidence="1">
    <location>
        <begin position="101"/>
        <end position="161"/>
    </location>
</feature>
<dbReference type="InterPro" id="IPR027795">
    <property type="entry name" value="CASTOR_ACT_dom"/>
</dbReference>
<evidence type="ECO:0000313" key="3">
    <source>
        <dbReference type="Proteomes" id="UP000038010"/>
    </source>
</evidence>
<name>A0A0N1P0F5_9EURO</name>
<keyword evidence="3" id="KW-1185">Reference proteome</keyword>
<dbReference type="Gene3D" id="3.30.2130.10">
    <property type="entry name" value="VC0802-like"/>
    <property type="match status" value="2"/>
</dbReference>
<reference evidence="2 3" key="1">
    <citation type="submission" date="2015-06" db="EMBL/GenBank/DDBJ databases">
        <title>Draft genome of the ant-associated black yeast Phialophora attae CBS 131958.</title>
        <authorList>
            <person name="Moreno L.F."/>
            <person name="Stielow B.J."/>
            <person name="de Hoog S."/>
            <person name="Vicente V.A."/>
            <person name="Weiss V.A."/>
            <person name="de Vries M."/>
            <person name="Cruz L.M."/>
            <person name="Souza E.M."/>
        </authorList>
    </citation>
    <scope>NUCLEOTIDE SEQUENCE [LARGE SCALE GENOMIC DNA]</scope>
    <source>
        <strain evidence="2 3">CBS 131958</strain>
    </source>
</reference>
<dbReference type="GeneID" id="28737802"/>
<comment type="caution">
    <text evidence="2">The sequence shown here is derived from an EMBL/GenBank/DDBJ whole genome shotgun (WGS) entry which is preliminary data.</text>
</comment>
<dbReference type="InterPro" id="IPR045865">
    <property type="entry name" value="ACT-like_dom_sf"/>
</dbReference>
<dbReference type="InterPro" id="IPR051719">
    <property type="entry name" value="CASTOR_mTORC1"/>
</dbReference>
<dbReference type="Pfam" id="PF13840">
    <property type="entry name" value="ACT_7"/>
    <property type="match status" value="2"/>
</dbReference>
<feature type="domain" description="CASTOR ACT" evidence="1">
    <location>
        <begin position="342"/>
        <end position="420"/>
    </location>
</feature>
<dbReference type="EMBL" id="LFJN01000008">
    <property type="protein sequence ID" value="KPI42165.1"/>
    <property type="molecule type" value="Genomic_DNA"/>
</dbReference>
<dbReference type="PANTHER" id="PTHR31131">
    <property type="entry name" value="CHROMOSOME 1, WHOLE GENOME SHOTGUN SEQUENCE"/>
    <property type="match status" value="1"/>
</dbReference>
<dbReference type="SUPFAM" id="SSF55021">
    <property type="entry name" value="ACT-like"/>
    <property type="match status" value="1"/>
</dbReference>
<accession>A0A0N1P0F5</accession>